<protein>
    <submittedName>
        <fullName evidence="2">Uncharacterized protein</fullName>
    </submittedName>
</protein>
<organism evidence="2 3">
    <name type="scientific">Trypanosoma brucei brucei (strain 927/4 GUTat10.1)</name>
    <dbReference type="NCBI Taxonomy" id="185431"/>
    <lineage>
        <taxon>Eukaryota</taxon>
        <taxon>Discoba</taxon>
        <taxon>Euglenozoa</taxon>
        <taxon>Kinetoplastea</taxon>
        <taxon>Metakinetoplastina</taxon>
        <taxon>Trypanosomatida</taxon>
        <taxon>Trypanosomatidae</taxon>
        <taxon>Trypanosoma</taxon>
    </lineage>
</organism>
<proteinExistence type="predicted"/>
<evidence type="ECO:0000313" key="2">
    <source>
        <dbReference type="EMBL" id="EAN77099.1"/>
    </source>
</evidence>
<dbReference type="AlphaFoldDB" id="Q38DM1"/>
<evidence type="ECO:0000256" key="1">
    <source>
        <dbReference type="SAM" id="Phobius"/>
    </source>
</evidence>
<accession>Q38DM1</accession>
<dbReference type="PaxDb" id="5691-EAN77099"/>
<sequence length="85" mass="10122">MFYATTCFFFYFLASCTRFPPLMHTHTQAHIQMQARTYTYIYLFTYLLPFDGTFLLVFYMRLQRLTSCLFPSSSISCIHDEGNKN</sequence>
<keyword evidence="1" id="KW-1133">Transmembrane helix</keyword>
<reference evidence="2 3" key="2">
    <citation type="journal article" date="2005" name="Science">
        <title>The genome of the African trypanosome Trypanosoma brucei.</title>
        <authorList>
            <person name="Berriman M."/>
            <person name="Ghedin E."/>
            <person name="Hertz-Fowler C."/>
            <person name="Blandin G."/>
            <person name="Renauld H."/>
            <person name="Bartholomeu D.C."/>
            <person name="Lennard N.J."/>
            <person name="Caler E."/>
            <person name="Hamlin N.E."/>
            <person name="Haas B."/>
            <person name="Bohme U."/>
            <person name="Hannick L."/>
            <person name="Aslett M.A."/>
            <person name="Shallom J."/>
            <person name="Marcello L."/>
            <person name="Hou L."/>
            <person name="Wickstead B."/>
            <person name="Alsmark U.C."/>
            <person name="Arrowsmith C."/>
            <person name="Atkin R.J."/>
            <person name="Barron A.J."/>
            <person name="Bringaud F."/>
            <person name="Brooks K."/>
            <person name="Carrington M."/>
            <person name="Cherevach I."/>
            <person name="Chillingworth T.J."/>
            <person name="Churcher C."/>
            <person name="Clark L.N."/>
            <person name="Corton C.H."/>
            <person name="Cronin A."/>
            <person name="Davies R.M."/>
            <person name="Doggett J."/>
            <person name="Djikeng A."/>
            <person name="Feldblyum T."/>
            <person name="Field M.C."/>
            <person name="Fraser A."/>
            <person name="Goodhead I."/>
            <person name="Hance Z."/>
            <person name="Harper D."/>
            <person name="Harris B.R."/>
            <person name="Hauser H."/>
            <person name="Hostetler J."/>
            <person name="Ivens A."/>
            <person name="Jagels K."/>
            <person name="Johnson D."/>
            <person name="Johnson J."/>
            <person name="Jones K."/>
            <person name="Kerhornou A.X."/>
            <person name="Koo H."/>
            <person name="Larke N."/>
            <person name="Landfear S."/>
            <person name="Larkin C."/>
            <person name="Leech V."/>
            <person name="Line A."/>
            <person name="Lord A."/>
            <person name="Macleod A."/>
            <person name="Mooney P.J."/>
            <person name="Moule S."/>
            <person name="Martin D.M."/>
            <person name="Morgan G.W."/>
            <person name="Mungall K."/>
            <person name="Norbertczak H."/>
            <person name="Ormond D."/>
            <person name="Pai G."/>
            <person name="Peacock C.S."/>
            <person name="Peterson J."/>
            <person name="Quail M.A."/>
            <person name="Rabbinowitsch E."/>
            <person name="Rajandream M.A."/>
            <person name="Reitter C."/>
            <person name="Salzberg S.L."/>
            <person name="Sanders M."/>
            <person name="Schobel S."/>
            <person name="Sharp S."/>
            <person name="Simmonds M."/>
            <person name="Simpson A.J."/>
            <person name="Tallon L."/>
            <person name="Turner C.M."/>
            <person name="Tait A."/>
            <person name="Tivey A.R."/>
            <person name="Van Aken S."/>
            <person name="Walker D."/>
            <person name="Wanless D."/>
            <person name="Wang S."/>
            <person name="White B."/>
            <person name="White O."/>
            <person name="Whitehead S."/>
            <person name="Woodward J."/>
            <person name="Wortman J."/>
            <person name="Adams M.D."/>
            <person name="Embley T.M."/>
            <person name="Gull K."/>
            <person name="Ullu E."/>
            <person name="Barry J.D."/>
            <person name="Fairlamb A.H."/>
            <person name="Opperdoes F."/>
            <person name="Barrell B.G."/>
            <person name="Donelson J.E."/>
            <person name="Hall N."/>
            <person name="Fraser C.M."/>
            <person name="Melville S.E."/>
            <person name="El-Sayed N.M."/>
        </authorList>
    </citation>
    <scope>NUCLEOTIDE SEQUENCE [LARGE SCALE GENOMIC DNA]</scope>
    <source>
        <strain evidence="2 3">927/4 GUTat10.1</strain>
    </source>
</reference>
<feature type="transmembrane region" description="Helical" evidence="1">
    <location>
        <begin position="40"/>
        <end position="60"/>
    </location>
</feature>
<name>Q38DM1_TRYB2</name>
<dbReference type="Proteomes" id="UP000008524">
    <property type="component" value="Chromosome 9"/>
</dbReference>
<evidence type="ECO:0000313" key="3">
    <source>
        <dbReference type="Proteomes" id="UP000008524"/>
    </source>
</evidence>
<keyword evidence="1" id="KW-0812">Transmembrane</keyword>
<keyword evidence="1" id="KW-0472">Membrane</keyword>
<dbReference type="EMBL" id="CM000207">
    <property type="protein sequence ID" value="EAN77099.1"/>
    <property type="molecule type" value="Genomic_DNA"/>
</dbReference>
<dbReference type="InParanoid" id="Q38DM1"/>
<gene>
    <name evidence="2" type="ORF">Tb09.211.2840</name>
</gene>
<dbReference type="RefSeq" id="XP_827429.1">
    <property type="nucleotide sequence ID" value="XM_822336.1"/>
</dbReference>
<reference evidence="2 3" key="1">
    <citation type="journal article" date="2005" name="Science">
        <title>Comparative genomics of trypanosomatid parasitic protozoa.</title>
        <authorList>
            <person name="El-Sayed N.M."/>
            <person name="Myler P.J."/>
            <person name="Blandin G."/>
            <person name="Berriman M."/>
            <person name="Crabtree J."/>
            <person name="Aggarwal G."/>
            <person name="Caler E."/>
            <person name="Renauld H."/>
            <person name="Worthey E.A."/>
            <person name="Hertz-Fowler C."/>
            <person name="Ghedin E."/>
            <person name="Peacock C."/>
            <person name="Bartholomeu D.C."/>
            <person name="Haas B.J."/>
            <person name="Tran A.N."/>
            <person name="Wortman J.R."/>
            <person name="Alsmark U.C."/>
            <person name="Angiuoli S."/>
            <person name="Anupama A."/>
            <person name="Badger J."/>
            <person name="Bringaud F."/>
            <person name="Cadag E."/>
            <person name="Carlton J.M."/>
            <person name="Cerqueira G.C."/>
            <person name="Creasy T."/>
            <person name="Delcher A.L."/>
            <person name="Djikeng A."/>
            <person name="Embley T.M."/>
            <person name="Hauser C."/>
            <person name="Ivens A.C."/>
            <person name="Kummerfeld S.K."/>
            <person name="Pereira-Leal J.B."/>
            <person name="Nilsson D."/>
            <person name="Peterson J."/>
            <person name="Salzberg S.L."/>
            <person name="Shallom J."/>
            <person name="Silva J.C."/>
            <person name="Sundaram J."/>
            <person name="Westenberger S."/>
            <person name="White O."/>
            <person name="Melville S.E."/>
            <person name="Donelson J.E."/>
            <person name="Andersson B."/>
            <person name="Stuart K.D."/>
            <person name="Hall N."/>
        </authorList>
    </citation>
    <scope>NUCLEOTIDE SEQUENCE [LARGE SCALE GENOMIC DNA]</scope>
    <source>
        <strain evidence="2 3">927/4 GUTat10.1</strain>
    </source>
</reference>
<keyword evidence="3" id="KW-1185">Reference proteome</keyword>
<dbReference type="KEGG" id="tbr:Tb09.211.2840"/>
<dbReference type="GeneID" id="3660886"/>